<feature type="transmembrane region" description="Helical" evidence="1">
    <location>
        <begin position="189"/>
        <end position="208"/>
    </location>
</feature>
<proteinExistence type="predicted"/>
<evidence type="ECO:0000313" key="3">
    <source>
        <dbReference type="Proteomes" id="UP000434850"/>
    </source>
</evidence>
<evidence type="ECO:0000313" key="2">
    <source>
        <dbReference type="EMBL" id="MVN91958.1"/>
    </source>
</evidence>
<dbReference type="Proteomes" id="UP000434850">
    <property type="component" value="Unassembled WGS sequence"/>
</dbReference>
<keyword evidence="1" id="KW-1133">Transmembrane helix</keyword>
<name>A0A6I4IDR9_9SPHI</name>
<comment type="caution">
    <text evidence="2">The sequence shown here is derived from an EMBL/GenBank/DDBJ whole genome shotgun (WGS) entry which is preliminary data.</text>
</comment>
<evidence type="ECO:0000256" key="1">
    <source>
        <dbReference type="SAM" id="Phobius"/>
    </source>
</evidence>
<dbReference type="RefSeq" id="WP_157542272.1">
    <property type="nucleotide sequence ID" value="NZ_WQLA01000004.1"/>
</dbReference>
<feature type="transmembrane region" description="Helical" evidence="1">
    <location>
        <begin position="7"/>
        <end position="26"/>
    </location>
</feature>
<accession>A0A6I4IDR9</accession>
<keyword evidence="1" id="KW-0472">Membrane</keyword>
<gene>
    <name evidence="2" type="ORF">GO816_12540</name>
</gene>
<dbReference type="AlphaFoldDB" id="A0A6I4IDR9"/>
<keyword evidence="3" id="KW-1185">Reference proteome</keyword>
<reference evidence="2 3" key="1">
    <citation type="submission" date="2019-12" db="EMBL/GenBank/DDBJ databases">
        <title>Mucilaginibacter sp. HME9299 genome sequencing and assembly.</title>
        <authorList>
            <person name="Kang H."/>
            <person name="Kim H."/>
            <person name="Joh K."/>
        </authorList>
    </citation>
    <scope>NUCLEOTIDE SEQUENCE [LARGE SCALE GENOMIC DNA]</scope>
    <source>
        <strain evidence="2 3">HME9299</strain>
    </source>
</reference>
<protein>
    <submittedName>
        <fullName evidence="2">Uncharacterized protein</fullName>
    </submittedName>
</protein>
<dbReference type="EMBL" id="WQLA01000004">
    <property type="protein sequence ID" value="MVN91958.1"/>
    <property type="molecule type" value="Genomic_DNA"/>
</dbReference>
<keyword evidence="1" id="KW-0812">Transmembrane</keyword>
<feature type="transmembrane region" description="Helical" evidence="1">
    <location>
        <begin position="38"/>
        <end position="58"/>
    </location>
</feature>
<organism evidence="2 3">
    <name type="scientific">Mucilaginibacter aquatilis</name>
    <dbReference type="NCBI Taxonomy" id="1517760"/>
    <lineage>
        <taxon>Bacteria</taxon>
        <taxon>Pseudomonadati</taxon>
        <taxon>Bacteroidota</taxon>
        <taxon>Sphingobacteriia</taxon>
        <taxon>Sphingobacteriales</taxon>
        <taxon>Sphingobacteriaceae</taxon>
        <taxon>Mucilaginibacter</taxon>
    </lineage>
</organism>
<feature type="transmembrane region" description="Helical" evidence="1">
    <location>
        <begin position="228"/>
        <end position="256"/>
    </location>
</feature>
<sequence>MKRFDKYFLITIVAIFAVVYSLSYFMFDMIDAGTGYKYGTAIFIISLGIAIYYAFKYYGLKKWEAYTLIVFVTAVTWAGTLSTIQKVNFIYGATFNKRNDVVVPVLSVTKKFTKSSFSYTNVSIAYDNKEVKLQTSRTNYFLLQHKKKIRIVIGKSSDYGYYVTKLYTLPGEESHATVLYLKDWWSRNWFWPLLLGGFILIVVLTVVFGKPQPATPIDEIKVKKPVPFWKAMALIMLIVFGLLLLAYLAVLAYVYLFKGGCQYCGG</sequence>